<feature type="region of interest" description="Disordered" evidence="1">
    <location>
        <begin position="305"/>
        <end position="324"/>
    </location>
</feature>
<feature type="region of interest" description="Disordered" evidence="1">
    <location>
        <begin position="1"/>
        <end position="42"/>
    </location>
</feature>
<dbReference type="OrthoDB" id="4847568at2759"/>
<dbReference type="STRING" id="655863.F0X8T0"/>
<dbReference type="EMBL" id="GL629735">
    <property type="protein sequence ID" value="EFX05563.1"/>
    <property type="molecule type" value="Genomic_DNA"/>
</dbReference>
<dbReference type="RefSeq" id="XP_014175045.1">
    <property type="nucleotide sequence ID" value="XM_014319570.1"/>
</dbReference>
<gene>
    <name evidence="2" type="ORF">CMQ_3632</name>
</gene>
<accession>F0X8T0</accession>
<reference evidence="2 3" key="1">
    <citation type="journal article" date="2011" name="Proc. Natl. Acad. Sci. U.S.A.">
        <title>Genome and transcriptome analyses of the mountain pine beetle-fungal symbiont Grosmannia clavigera, a lodgepole pine pathogen.</title>
        <authorList>
            <person name="DiGuistini S."/>
            <person name="Wang Y."/>
            <person name="Liao N.Y."/>
            <person name="Taylor G."/>
            <person name="Tanguay P."/>
            <person name="Feau N."/>
            <person name="Henrissat B."/>
            <person name="Chan S.K."/>
            <person name="Hesse-Orce U."/>
            <person name="Alamouti S.M."/>
            <person name="Tsui C.K.M."/>
            <person name="Docking R.T."/>
            <person name="Levasseur A."/>
            <person name="Haridas S."/>
            <person name="Robertson G."/>
            <person name="Birol I."/>
            <person name="Holt R.A."/>
            <person name="Marra M.A."/>
            <person name="Hamelin R.C."/>
            <person name="Hirst M."/>
            <person name="Jones S.J.M."/>
            <person name="Bohlmann J."/>
            <person name="Breuil C."/>
        </authorList>
    </citation>
    <scope>NUCLEOTIDE SEQUENCE [LARGE SCALE GENOMIC DNA]</scope>
    <source>
        <strain evidence="3">kw1407 / UAMH 11150</strain>
    </source>
</reference>
<dbReference type="AlphaFoldDB" id="F0X8T0"/>
<proteinExistence type="predicted"/>
<dbReference type="HOGENOM" id="CLU_041626_1_0_1"/>
<feature type="compositionally biased region" description="Basic and acidic residues" evidence="1">
    <location>
        <begin position="28"/>
        <end position="39"/>
    </location>
</feature>
<evidence type="ECO:0000256" key="1">
    <source>
        <dbReference type="SAM" id="MobiDB-lite"/>
    </source>
</evidence>
<dbReference type="eggNOG" id="ENOG502RH92">
    <property type="taxonomic scope" value="Eukaryota"/>
</dbReference>
<keyword evidence="3" id="KW-1185">Reference proteome</keyword>
<dbReference type="Proteomes" id="UP000007796">
    <property type="component" value="Unassembled WGS sequence"/>
</dbReference>
<sequence length="493" mass="52020">MTDAPAIENGSASASAPEIHVAGSAADARTRQSASDKESSAAFPVLTHTLRVSENVTGTTSLTDEQAVSRDLSPSGETISDSNSVVMAGAAVQSAMLTAAAAAKASALSPPPPATNGQATVTPATAEANGLGRRISLVNGTGRGQANGATSRGGRYRETPRSSLGAGGGYAAAGIDLDAISYRQLNEDVDAYAVDLDFCDSQLAQPDLTPQEMRTLQLRRLDLGHQIRFSQHRREMLEAQRLLKGGRPLGRIVHGSAGGRDSSVTLASRSKTLQGPAGPMTKRSMSVTALPGDPAAKRVRAVSEASGQDTISVHSSNGCGSDSNVDGSMVGSRRCSLDPDATAAAADVTMLSTMTAMTSATNGTDEADERDATYSLQRLGFWKCRLCTSEKYLMAGAGRQPSAPSKWPLKDMGKLMSHYFDMHTEHEPDERCAELGDALDRNRGPFEYWLRKSRAQRIPDRSIIDQVVQELQDGRVPKTLRDLCRAAAAFPGA</sequence>
<evidence type="ECO:0000313" key="2">
    <source>
        <dbReference type="EMBL" id="EFX05563.1"/>
    </source>
</evidence>
<feature type="region of interest" description="Disordered" evidence="1">
    <location>
        <begin position="133"/>
        <end position="163"/>
    </location>
</feature>
<name>F0X8T0_GROCL</name>
<dbReference type="GeneID" id="25976754"/>
<dbReference type="InParanoid" id="F0X8T0"/>
<evidence type="ECO:0000313" key="3">
    <source>
        <dbReference type="Proteomes" id="UP000007796"/>
    </source>
</evidence>
<organism evidence="3">
    <name type="scientific">Grosmannia clavigera (strain kw1407 / UAMH 11150)</name>
    <name type="common">Blue stain fungus</name>
    <name type="synonym">Graphiocladiella clavigera</name>
    <dbReference type="NCBI Taxonomy" id="655863"/>
    <lineage>
        <taxon>Eukaryota</taxon>
        <taxon>Fungi</taxon>
        <taxon>Dikarya</taxon>
        <taxon>Ascomycota</taxon>
        <taxon>Pezizomycotina</taxon>
        <taxon>Sordariomycetes</taxon>
        <taxon>Sordariomycetidae</taxon>
        <taxon>Ophiostomatales</taxon>
        <taxon>Ophiostomataceae</taxon>
        <taxon>Leptographium</taxon>
    </lineage>
</organism>
<protein>
    <submittedName>
        <fullName evidence="2">Uncharacterized protein</fullName>
    </submittedName>
</protein>